<feature type="compositionally biased region" description="Pro residues" evidence="1">
    <location>
        <begin position="1057"/>
        <end position="1071"/>
    </location>
</feature>
<feature type="compositionally biased region" description="Polar residues" evidence="1">
    <location>
        <begin position="202"/>
        <end position="213"/>
    </location>
</feature>
<feature type="compositionally biased region" description="Basic and acidic residues" evidence="1">
    <location>
        <begin position="381"/>
        <end position="392"/>
    </location>
</feature>
<accession>A0A8E2ATD6</accession>
<feature type="region of interest" description="Disordered" evidence="1">
    <location>
        <begin position="565"/>
        <end position="686"/>
    </location>
</feature>
<evidence type="ECO:0000256" key="1">
    <source>
        <dbReference type="SAM" id="MobiDB-lite"/>
    </source>
</evidence>
<dbReference type="OrthoDB" id="2804786at2759"/>
<feature type="region of interest" description="Disordered" evidence="1">
    <location>
        <begin position="1131"/>
        <end position="1367"/>
    </location>
</feature>
<feature type="compositionally biased region" description="Acidic residues" evidence="1">
    <location>
        <begin position="1155"/>
        <end position="1164"/>
    </location>
</feature>
<feature type="compositionally biased region" description="Low complexity" evidence="1">
    <location>
        <begin position="808"/>
        <end position="820"/>
    </location>
</feature>
<feature type="compositionally biased region" description="Basic and acidic residues" evidence="1">
    <location>
        <begin position="1327"/>
        <end position="1355"/>
    </location>
</feature>
<feature type="compositionally biased region" description="Basic and acidic residues" evidence="1">
    <location>
        <begin position="489"/>
        <end position="503"/>
    </location>
</feature>
<proteinExistence type="predicted"/>
<keyword evidence="3" id="KW-1185">Reference proteome</keyword>
<feature type="compositionally biased region" description="Low complexity" evidence="1">
    <location>
        <begin position="447"/>
        <end position="458"/>
    </location>
</feature>
<feature type="compositionally biased region" description="Basic and acidic residues" evidence="1">
    <location>
        <begin position="673"/>
        <end position="686"/>
    </location>
</feature>
<organism evidence="2 3">
    <name type="scientific">Obba rivulosa</name>
    <dbReference type="NCBI Taxonomy" id="1052685"/>
    <lineage>
        <taxon>Eukaryota</taxon>
        <taxon>Fungi</taxon>
        <taxon>Dikarya</taxon>
        <taxon>Basidiomycota</taxon>
        <taxon>Agaricomycotina</taxon>
        <taxon>Agaricomycetes</taxon>
        <taxon>Polyporales</taxon>
        <taxon>Gelatoporiaceae</taxon>
        <taxon>Obba</taxon>
    </lineage>
</organism>
<feature type="compositionally biased region" description="Polar residues" evidence="1">
    <location>
        <begin position="326"/>
        <end position="336"/>
    </location>
</feature>
<dbReference type="Proteomes" id="UP000250043">
    <property type="component" value="Unassembled WGS sequence"/>
</dbReference>
<feature type="compositionally biased region" description="Low complexity" evidence="1">
    <location>
        <begin position="228"/>
        <end position="253"/>
    </location>
</feature>
<feature type="compositionally biased region" description="Polar residues" evidence="1">
    <location>
        <begin position="359"/>
        <end position="368"/>
    </location>
</feature>
<feature type="compositionally biased region" description="Acidic residues" evidence="1">
    <location>
        <begin position="869"/>
        <end position="896"/>
    </location>
</feature>
<feature type="compositionally biased region" description="Polar residues" evidence="1">
    <location>
        <begin position="256"/>
        <end position="266"/>
    </location>
</feature>
<feature type="compositionally biased region" description="Polar residues" evidence="1">
    <location>
        <begin position="533"/>
        <end position="547"/>
    </location>
</feature>
<feature type="compositionally biased region" description="Acidic residues" evidence="1">
    <location>
        <begin position="1172"/>
        <end position="1184"/>
    </location>
</feature>
<feature type="region of interest" description="Disordered" evidence="1">
    <location>
        <begin position="864"/>
        <end position="954"/>
    </location>
</feature>
<feature type="compositionally biased region" description="Polar residues" evidence="1">
    <location>
        <begin position="778"/>
        <end position="794"/>
    </location>
</feature>
<feature type="region of interest" description="Disordered" evidence="1">
    <location>
        <begin position="741"/>
        <end position="837"/>
    </location>
</feature>
<feature type="region of interest" description="Disordered" evidence="1">
    <location>
        <begin position="1005"/>
        <end position="1119"/>
    </location>
</feature>
<feature type="compositionally biased region" description="Basic and acidic residues" evidence="1">
    <location>
        <begin position="1291"/>
        <end position="1314"/>
    </location>
</feature>
<name>A0A8E2ATD6_9APHY</name>
<feature type="compositionally biased region" description="Polar residues" evidence="1">
    <location>
        <begin position="566"/>
        <end position="575"/>
    </location>
</feature>
<feature type="compositionally biased region" description="Basic and acidic residues" evidence="1">
    <location>
        <begin position="1030"/>
        <end position="1054"/>
    </location>
</feature>
<dbReference type="EMBL" id="KV722532">
    <property type="protein sequence ID" value="OCH86347.1"/>
    <property type="molecule type" value="Genomic_DNA"/>
</dbReference>
<feature type="compositionally biased region" description="Basic residues" evidence="1">
    <location>
        <begin position="606"/>
        <end position="618"/>
    </location>
</feature>
<evidence type="ECO:0000313" key="2">
    <source>
        <dbReference type="EMBL" id="OCH86347.1"/>
    </source>
</evidence>
<feature type="region of interest" description="Disordered" evidence="1">
    <location>
        <begin position="165"/>
        <end position="549"/>
    </location>
</feature>
<feature type="compositionally biased region" description="Acidic residues" evidence="1">
    <location>
        <begin position="1018"/>
        <end position="1029"/>
    </location>
</feature>
<feature type="region of interest" description="Disordered" evidence="1">
    <location>
        <begin position="98"/>
        <end position="131"/>
    </location>
</feature>
<feature type="compositionally biased region" description="Basic and acidic residues" evidence="1">
    <location>
        <begin position="216"/>
        <end position="227"/>
    </location>
</feature>
<feature type="compositionally biased region" description="Low complexity" evidence="1">
    <location>
        <begin position="1315"/>
        <end position="1326"/>
    </location>
</feature>
<feature type="compositionally biased region" description="Low complexity" evidence="1">
    <location>
        <begin position="505"/>
        <end position="519"/>
    </location>
</feature>
<evidence type="ECO:0000313" key="3">
    <source>
        <dbReference type="Proteomes" id="UP000250043"/>
    </source>
</evidence>
<sequence>MAGISPEMSEEPHKKRIDAAVVTFHAPTRTFQRVFKDQSLREMKNVVRHKLGLPAGAPIHLAQLHEGKSVDLEDNDDFEAFCTLARISHTLDVTVTLGPSQSLHPPQVHSLPGDEVAPGEPKSRKKRRRSLYVDLPSAAPGGKVIATVDALRSSATALTSKAVASGGESVVDRPGKKRRKDASVTLRSGLEQPNGKLVPTLTEFQQGSSQDSNWGEEDKERGVEASLKKAAPSPIAALPSSSSLLDRNSSSPPTSEPASGPSQEAFTTPRRKKRKARPTDADHSTVTSKVSSPLLEAAPSRPVSPLARPKKKQRKGATEDVAVPITTISLHTSTDVEASAPSRKEKKSKGRSTDIVLDGTQQREQSSAGADAGEARRKKRSKEDASDSQPKEKKPKKKKTIEAVPVTSAPAAEAQHQTATDAPAAEAVESQDKSKSRKSKDRKTDGAEAVEPAAAEGVQKAKRRSKGKEAEAGVPSSKRVADVASGAEPSERILKPELAEKTTKAKAQSTKQKAASVSQNTTDDNPEQPPKGVTQSTVTSSSPLSRQEVQEAMAAVARIVLARNASAVSTPQPTEEVSRAGVAPTPQNKKIPDSTPDTNTEVQPRLKAKATSRAKSKLRQSWIPDDLANDEAPANVSTGTLQPGALSSPDVSVDQPLSVPDVSMGKLPKVTKQKAEKSKKSGRSQERVCPVCFSAPFHLLFRCPIVHAGADSIDARIQELKKKGEDQELIQRLDVLLTKARKKDDHDTGVPVPESSHEVRPSSPPASGAMISDPLTEQPATSASKDNLSISSPATPLIPAGSEISEVIIEGQGEGSSNESSSDDIDDEYHTPTMINTSTRSVNLNDTDLEALLLGPVVPIRAADILSEGSDEEEGEEDEDEEKVEFEQELEEEEREELEKERAYRRLSRKFEEEVSSSDDERRFEDDREDDIAPPTFMDTDPQDQLGAMTPSEPVNVEPELATVNAVEANHTESAQDVDGPEHLSLSRDAAIDKFVITEVVDKSVVLEANPNTTSVVQEEEAETAAEEEEQRRSQESEQPEKADGQQEEQDQRRTAIPPPQAMPSPSPTPSETPEHAVSAQDTPLLEQIPDDAQSRGPSAQPTAIIDKPDDASEPATRVAEADITVASVASISDAIDMDPISGTSAAEVQRQLDEFDPIEDADDLPSTSPEAAEEDDPIEDEANSVENGRRPSTPPPSSTLQPGTARRMRDRHGRLTSGNDTLPVLASEVLESAPQSTPLPTRRTRRTVLKQTSAAPTNEPEVENTAAQPTRARGRSASVVAMPPPPVPEPAKRRGRLTEEERAQRAADKEAKAEAAAARKAAAAAKKAEREATAAVRKAEREAQAAAKKEEKARQAAAKRGGKKGE</sequence>
<reference evidence="2 3" key="1">
    <citation type="submission" date="2016-07" db="EMBL/GenBank/DDBJ databases">
        <title>Draft genome of the white-rot fungus Obba rivulosa 3A-2.</title>
        <authorList>
            <consortium name="DOE Joint Genome Institute"/>
            <person name="Miettinen O."/>
            <person name="Riley R."/>
            <person name="Acob R."/>
            <person name="Barry K."/>
            <person name="Cullen D."/>
            <person name="De Vries R."/>
            <person name="Hainaut M."/>
            <person name="Hatakka A."/>
            <person name="Henrissat B."/>
            <person name="Hilden K."/>
            <person name="Kuo R."/>
            <person name="Labutti K."/>
            <person name="Lipzen A."/>
            <person name="Makela M.R."/>
            <person name="Sandor L."/>
            <person name="Spatafora J.W."/>
            <person name="Grigoriev I.V."/>
            <person name="Hibbett D.S."/>
        </authorList>
    </citation>
    <scope>NUCLEOTIDE SEQUENCE [LARGE SCALE GENOMIC DNA]</scope>
    <source>
        <strain evidence="2 3">3A-2</strain>
    </source>
</reference>
<protein>
    <submittedName>
        <fullName evidence="2">Uncharacterized protein</fullName>
    </submittedName>
</protein>
<gene>
    <name evidence="2" type="ORF">OBBRIDRAFT_244202</name>
</gene>
<feature type="compositionally biased region" description="Basic and acidic residues" evidence="1">
    <location>
        <begin position="897"/>
        <end position="926"/>
    </location>
</feature>